<dbReference type="RefSeq" id="WP_175551586.1">
    <property type="nucleotide sequence ID" value="NZ_FPBA01000009.1"/>
</dbReference>
<proteinExistence type="predicted"/>
<name>A0A1I7AJI5_9ACTN</name>
<sequence>MSRTTLDRVLTAGPVLQAGRDGDYRALDWAGGEPHRVRRELVGPAWEPPRRGVQVVACLAHVTDLQLADVCSPARFEFFHRFEADPRMRALVPMHRPQEALTAHAVDALVRTLNGLAGGPRTGQPLQVVVTTGDAIDNAQWNELELYLAVLRGGVVSPGAGLTAYDGVQASGWPHDLFWRPDDDGGVHHERFGFPARPGLLEAAFAAFAAEGLRLPWLGCHGNHEALIQGVGVPTPALTAVLGSGRKPVDVDPTLPLDDALRLFTHSSEVFTTATSRPVTSVADRRFIDRRSFVAAHLADGGAPTGHGFTQDNLREGTAYYAWDGVPGVRVVCLDTTRVTGGTAGSVDAEQARWLEDRLREVSSSAPGPDGGRVATGNADRLVVLLSHHGASTLTRSDALGRRPVAGDDALGAPELLALLHRYPNVVLWLNGHTHVSEVRPWAHPDEPGRGLWEVTTCAVVDWPGQARLVELLDNGDGTLSTVCTMIDHDSPARPPSAGDPAAREPAALAALHRELAANVPWAGLGSALAGTPADRNVELVLRAPF</sequence>
<dbReference type="EMBL" id="FPBA01000009">
    <property type="protein sequence ID" value="SFT75102.1"/>
    <property type="molecule type" value="Genomic_DNA"/>
</dbReference>
<gene>
    <name evidence="1" type="ORF">SAMN05660657_02823</name>
</gene>
<dbReference type="SUPFAM" id="SSF56300">
    <property type="entry name" value="Metallo-dependent phosphatases"/>
    <property type="match status" value="1"/>
</dbReference>
<reference evidence="2" key="1">
    <citation type="submission" date="2016-10" db="EMBL/GenBank/DDBJ databases">
        <authorList>
            <person name="Varghese N."/>
            <person name="Submissions S."/>
        </authorList>
    </citation>
    <scope>NUCLEOTIDE SEQUENCE [LARGE SCALE GENOMIC DNA]</scope>
    <source>
        <strain evidence="2">DSM 46136</strain>
    </source>
</reference>
<evidence type="ECO:0000313" key="2">
    <source>
        <dbReference type="Proteomes" id="UP000199546"/>
    </source>
</evidence>
<dbReference type="Gene3D" id="3.60.21.10">
    <property type="match status" value="1"/>
</dbReference>
<dbReference type="Proteomes" id="UP000199546">
    <property type="component" value="Unassembled WGS sequence"/>
</dbReference>
<protein>
    <submittedName>
        <fullName evidence="1">Metallophosphoesterase, PPA1498 family</fullName>
    </submittedName>
</protein>
<evidence type="ECO:0000313" key="1">
    <source>
        <dbReference type="EMBL" id="SFT75102.1"/>
    </source>
</evidence>
<keyword evidence="2" id="KW-1185">Reference proteome</keyword>
<dbReference type="STRING" id="1296565.SAMN05660657_02823"/>
<dbReference type="AlphaFoldDB" id="A0A1I7AJI5"/>
<dbReference type="NCBIfam" id="TIGR03767">
    <property type="entry name" value="P_acnes_RR"/>
    <property type="match status" value="1"/>
</dbReference>
<accession>A0A1I7AJI5</accession>
<dbReference type="InterPro" id="IPR029052">
    <property type="entry name" value="Metallo-depent_PP-like"/>
</dbReference>
<organism evidence="1 2">
    <name type="scientific">Geodermatophilus amargosae</name>
    <dbReference type="NCBI Taxonomy" id="1296565"/>
    <lineage>
        <taxon>Bacteria</taxon>
        <taxon>Bacillati</taxon>
        <taxon>Actinomycetota</taxon>
        <taxon>Actinomycetes</taxon>
        <taxon>Geodermatophilales</taxon>
        <taxon>Geodermatophilaceae</taxon>
        <taxon>Geodermatophilus</taxon>
    </lineage>
</organism>
<dbReference type="InterPro" id="IPR022506">
    <property type="entry name" value="Metallophosphoesterase_PPA1498"/>
</dbReference>